<keyword evidence="1" id="KW-1185">Reference proteome</keyword>
<accession>A0AAF3FKB7</accession>
<evidence type="ECO:0000313" key="2">
    <source>
        <dbReference type="WBParaSite" id="MBELARI_LOCUS7093"/>
    </source>
</evidence>
<name>A0AAF3FKB7_9BILA</name>
<proteinExistence type="predicted"/>
<dbReference type="Gene3D" id="1.10.510.10">
    <property type="entry name" value="Transferase(Phosphotransferase) domain 1"/>
    <property type="match status" value="1"/>
</dbReference>
<dbReference type="SUPFAM" id="SSF56112">
    <property type="entry name" value="Protein kinase-like (PK-like)"/>
    <property type="match status" value="1"/>
</dbReference>
<evidence type="ECO:0008006" key="3">
    <source>
        <dbReference type="Google" id="ProtNLM"/>
    </source>
</evidence>
<dbReference type="WBParaSite" id="MBELARI_LOCUS7093">
    <property type="protein sequence ID" value="MBELARI_LOCUS7093"/>
    <property type="gene ID" value="MBELARI_LOCUS7093"/>
</dbReference>
<dbReference type="Proteomes" id="UP000887575">
    <property type="component" value="Unassembled WGS sequence"/>
</dbReference>
<dbReference type="AlphaFoldDB" id="A0AAF3FKB7"/>
<evidence type="ECO:0000313" key="1">
    <source>
        <dbReference type="Proteomes" id="UP000887575"/>
    </source>
</evidence>
<organism evidence="1 2">
    <name type="scientific">Mesorhabditis belari</name>
    <dbReference type="NCBI Taxonomy" id="2138241"/>
    <lineage>
        <taxon>Eukaryota</taxon>
        <taxon>Metazoa</taxon>
        <taxon>Ecdysozoa</taxon>
        <taxon>Nematoda</taxon>
        <taxon>Chromadorea</taxon>
        <taxon>Rhabditida</taxon>
        <taxon>Rhabditina</taxon>
        <taxon>Rhabditomorpha</taxon>
        <taxon>Rhabditoidea</taxon>
        <taxon>Rhabditidae</taxon>
        <taxon>Mesorhabditinae</taxon>
        <taxon>Mesorhabditis</taxon>
    </lineage>
</organism>
<sequence length="235" mass="27108">MFSAGVTLWEMIERRSPTFSANYQIEKLQAAEKDIEEIFMSCVDEDAQKRPLPAEAQKQVSKIQKIFETVFQVTPRRRPENSSLVMPDGYDQEIVEIFKDNSSTTYWEYKSTTGMEPEAFEQLDSGYQTVLDVALKEDFLKTALQEDLMHTEMTACLKLLESGTNWRVPFITDDFMYPEPETPGLWWSIQEDVPKFSCAGFDSFPTMLELSYEKMVIIGRGTFGDVYRLKGMDDV</sequence>
<protein>
    <recommendedName>
        <fullName evidence="3">Protein kinase domain-containing protein</fullName>
    </recommendedName>
</protein>
<dbReference type="InterPro" id="IPR011009">
    <property type="entry name" value="Kinase-like_dom_sf"/>
</dbReference>
<reference evidence="2" key="1">
    <citation type="submission" date="2024-02" db="UniProtKB">
        <authorList>
            <consortium name="WormBaseParasite"/>
        </authorList>
    </citation>
    <scope>IDENTIFICATION</scope>
</reference>